<dbReference type="GO" id="GO:0005634">
    <property type="term" value="C:nucleus"/>
    <property type="evidence" value="ECO:0007669"/>
    <property type="project" value="TreeGrafter"/>
</dbReference>
<protein>
    <submittedName>
        <fullName evidence="2">Uncharacterized protein</fullName>
    </submittedName>
</protein>
<feature type="compositionally biased region" description="Low complexity" evidence="1">
    <location>
        <begin position="116"/>
        <end position="125"/>
    </location>
</feature>
<feature type="region of interest" description="Disordered" evidence="1">
    <location>
        <begin position="271"/>
        <end position="303"/>
    </location>
</feature>
<dbReference type="STRING" id="133383.A0A1R0H4P2"/>
<evidence type="ECO:0000256" key="1">
    <source>
        <dbReference type="SAM" id="MobiDB-lite"/>
    </source>
</evidence>
<dbReference type="InterPro" id="IPR032739">
    <property type="entry name" value="MRNIP"/>
</dbReference>
<feature type="compositionally biased region" description="Polar residues" evidence="1">
    <location>
        <begin position="272"/>
        <end position="290"/>
    </location>
</feature>
<comment type="caution">
    <text evidence="2">The sequence shown here is derived from an EMBL/GenBank/DDBJ whole genome shotgun (WGS) entry which is preliminary data.</text>
</comment>
<keyword evidence="3" id="KW-1185">Reference proteome</keyword>
<dbReference type="AlphaFoldDB" id="A0A1R0H4P2"/>
<organism evidence="2 3">
    <name type="scientific">Smittium mucronatum</name>
    <dbReference type="NCBI Taxonomy" id="133383"/>
    <lineage>
        <taxon>Eukaryota</taxon>
        <taxon>Fungi</taxon>
        <taxon>Fungi incertae sedis</taxon>
        <taxon>Zoopagomycota</taxon>
        <taxon>Kickxellomycotina</taxon>
        <taxon>Harpellomycetes</taxon>
        <taxon>Harpellales</taxon>
        <taxon>Legeriomycetaceae</taxon>
        <taxon>Smittium</taxon>
    </lineage>
</organism>
<evidence type="ECO:0000313" key="2">
    <source>
        <dbReference type="EMBL" id="OLY84097.1"/>
    </source>
</evidence>
<dbReference type="EMBL" id="LSSL01000618">
    <property type="protein sequence ID" value="OLY84097.1"/>
    <property type="molecule type" value="Genomic_DNA"/>
</dbReference>
<name>A0A1R0H4P2_9FUNG</name>
<dbReference type="Proteomes" id="UP000187455">
    <property type="component" value="Unassembled WGS sequence"/>
</dbReference>
<sequence>MVEFQVVRCAGEQCRTFQVQQVSFLYLFTDFFEIFLQLVYFQSGQASGCRKIVQELNMARGEVEKSLLNSLDSDGSHNENTELPIQDTTSLSCAVSPRKDSVWSKFLETKEDSGTDSDSGSPPVSESNSVRNSHKKRTINVGSYVINNPIKKSKLQNPQNLQKEYFQRSEVNEYKKRDVFSKNFPKNSLDRIKYPLSNDLVQKNPYHKHVENYMEATTPSNQLNISTLDQLDGKVECINHSAKSYLDESAHLYPKSGKEYPINLYADKISTKSDLNNNSNGGRVSKTSIWSKFDHQSSSSDSE</sequence>
<gene>
    <name evidence="2" type="ORF">AYI68_g1744</name>
</gene>
<feature type="region of interest" description="Disordered" evidence="1">
    <location>
        <begin position="110"/>
        <end position="136"/>
    </location>
</feature>
<reference evidence="2 3" key="1">
    <citation type="journal article" date="2016" name="Mol. Biol. Evol.">
        <title>Genome-Wide Survey of Gut Fungi (Harpellales) Reveals the First Horizontally Transferred Ubiquitin Gene from a Mosquito Host.</title>
        <authorList>
            <person name="Wang Y."/>
            <person name="White M.M."/>
            <person name="Kvist S."/>
            <person name="Moncalvo J.M."/>
        </authorList>
    </citation>
    <scope>NUCLEOTIDE SEQUENCE [LARGE SCALE GENOMIC DNA]</scope>
    <source>
        <strain evidence="2 3">ALG-7-W6</strain>
    </source>
</reference>
<evidence type="ECO:0000313" key="3">
    <source>
        <dbReference type="Proteomes" id="UP000187455"/>
    </source>
</evidence>
<dbReference type="PANTHER" id="PTHR15863">
    <property type="entry name" value="MRN COMPLEX-INTERACTING PROTEIN"/>
    <property type="match status" value="1"/>
</dbReference>
<accession>A0A1R0H4P2</accession>
<dbReference type="GO" id="GO:0003682">
    <property type="term" value="F:chromatin binding"/>
    <property type="evidence" value="ECO:0007669"/>
    <property type="project" value="TreeGrafter"/>
</dbReference>
<dbReference type="GO" id="GO:0007095">
    <property type="term" value="P:mitotic G2 DNA damage checkpoint signaling"/>
    <property type="evidence" value="ECO:0007669"/>
    <property type="project" value="TreeGrafter"/>
</dbReference>
<dbReference type="OrthoDB" id="5960226at2759"/>
<proteinExistence type="predicted"/>
<dbReference type="PANTHER" id="PTHR15863:SF2">
    <property type="entry name" value="MRN COMPLEX-INTERACTING PROTEIN"/>
    <property type="match status" value="1"/>
</dbReference>